<gene>
    <name evidence="6" type="ORF">PM001_LOCUS26622</name>
</gene>
<keyword evidence="1" id="KW-0479">Metal-binding</keyword>
<dbReference type="Pfam" id="PF00564">
    <property type="entry name" value="PB1"/>
    <property type="match status" value="1"/>
</dbReference>
<evidence type="ECO:0000259" key="5">
    <source>
        <dbReference type="PROSITE" id="PS50135"/>
    </source>
</evidence>
<dbReference type="SMART" id="SM00291">
    <property type="entry name" value="ZnF_ZZ"/>
    <property type="match status" value="2"/>
</dbReference>
<dbReference type="Proteomes" id="UP001162060">
    <property type="component" value="Unassembled WGS sequence"/>
</dbReference>
<dbReference type="SUPFAM" id="SSF54277">
    <property type="entry name" value="CAD &amp; PB1 domains"/>
    <property type="match status" value="1"/>
</dbReference>
<evidence type="ECO:0000256" key="3">
    <source>
        <dbReference type="ARBA" id="ARBA00022833"/>
    </source>
</evidence>
<dbReference type="Gene3D" id="3.10.20.90">
    <property type="entry name" value="Phosphatidylinositol 3-kinase Catalytic Subunit, Chain A, domain 1"/>
    <property type="match status" value="1"/>
</dbReference>
<protein>
    <recommendedName>
        <fullName evidence="5">ZZ-type domain-containing protein</fullName>
    </recommendedName>
</protein>
<evidence type="ECO:0000313" key="7">
    <source>
        <dbReference type="Proteomes" id="UP001162060"/>
    </source>
</evidence>
<reference evidence="6" key="1">
    <citation type="submission" date="2024-01" db="EMBL/GenBank/DDBJ databases">
        <authorList>
            <person name="Webb A."/>
        </authorList>
    </citation>
    <scope>NUCLEOTIDE SEQUENCE</scope>
    <source>
        <strain evidence="6">Pm1</strain>
    </source>
</reference>
<dbReference type="PROSITE" id="PS50135">
    <property type="entry name" value="ZF_ZZ_2"/>
    <property type="match status" value="2"/>
</dbReference>
<dbReference type="PANTHER" id="PTHR20930:SF0">
    <property type="entry name" value="PROTEIN ILRUN"/>
    <property type="match status" value="1"/>
</dbReference>
<accession>A0AAV1V5A1</accession>
<dbReference type="EMBL" id="CAKLBY020000264">
    <property type="protein sequence ID" value="CAK7941472.1"/>
    <property type="molecule type" value="Genomic_DNA"/>
</dbReference>
<dbReference type="Gene3D" id="3.30.60.90">
    <property type="match status" value="2"/>
</dbReference>
<proteinExistence type="predicted"/>
<evidence type="ECO:0000313" key="6">
    <source>
        <dbReference type="EMBL" id="CAK7941472.1"/>
    </source>
</evidence>
<dbReference type="SUPFAM" id="SSF57850">
    <property type="entry name" value="RING/U-box"/>
    <property type="match status" value="2"/>
</dbReference>
<dbReference type="PANTHER" id="PTHR20930">
    <property type="entry name" value="OVARIAN CARCINOMA ANTIGEN CA125-RELATED"/>
    <property type="match status" value="1"/>
</dbReference>
<sequence>MSASIRLSRDDGKRMPLSLSSEIGEQLQMATLKSATAALLASDDAITVHYTDSDGDAVTVASDADVKELVDYMVEEGLERVTVLVARVGSASKNAAPKHLLSIVKATKDMDAKKSMPKDLLAALQGEEVTKVAEDLCACDEFMHLVDVVETARVVSRCPAFKPLLVQGVKQCITSLVRLGNERAAVDRLKLPKASSGSGEEDQMVDFRDIPVHCGIMCDGCQQVPILGVRCQSLEEPNFDVCGDCEAGGKWVSREPFIKIKDSSRAPTSKCTSGIAVHRRVKCDGCGMGPIVGIRYKSTVVRDIDFCEACKASGRWTKMFAPFIEIRRPVDCTR</sequence>
<evidence type="ECO:0000256" key="1">
    <source>
        <dbReference type="ARBA" id="ARBA00022723"/>
    </source>
</evidence>
<dbReference type="AlphaFoldDB" id="A0AAV1V5A1"/>
<organism evidence="6 7">
    <name type="scientific">Peronospora matthiolae</name>
    <dbReference type="NCBI Taxonomy" id="2874970"/>
    <lineage>
        <taxon>Eukaryota</taxon>
        <taxon>Sar</taxon>
        <taxon>Stramenopiles</taxon>
        <taxon>Oomycota</taxon>
        <taxon>Peronosporomycetes</taxon>
        <taxon>Peronosporales</taxon>
        <taxon>Peronosporaceae</taxon>
        <taxon>Peronospora</taxon>
    </lineage>
</organism>
<feature type="domain" description="ZZ-type" evidence="5">
    <location>
        <begin position="213"/>
        <end position="265"/>
    </location>
</feature>
<keyword evidence="3" id="KW-0862">Zinc</keyword>
<feature type="domain" description="ZZ-type" evidence="5">
    <location>
        <begin position="278"/>
        <end position="331"/>
    </location>
</feature>
<dbReference type="GO" id="GO:0008270">
    <property type="term" value="F:zinc ion binding"/>
    <property type="evidence" value="ECO:0007669"/>
    <property type="project" value="UniProtKB-KW"/>
</dbReference>
<comment type="caution">
    <text evidence="6">The sequence shown here is derived from an EMBL/GenBank/DDBJ whole genome shotgun (WGS) entry which is preliminary data.</text>
</comment>
<dbReference type="Pfam" id="PF00569">
    <property type="entry name" value="ZZ"/>
    <property type="match status" value="2"/>
</dbReference>
<dbReference type="InterPro" id="IPR043145">
    <property type="entry name" value="Znf_ZZ_sf"/>
</dbReference>
<name>A0AAV1V5A1_9STRA</name>
<dbReference type="InterPro" id="IPR000433">
    <property type="entry name" value="Znf_ZZ"/>
</dbReference>
<evidence type="ECO:0000256" key="4">
    <source>
        <dbReference type="PROSITE-ProRule" id="PRU00228"/>
    </source>
</evidence>
<keyword evidence="2 4" id="KW-0863">Zinc-finger</keyword>
<dbReference type="InterPro" id="IPR000270">
    <property type="entry name" value="PB1_dom"/>
</dbReference>
<evidence type="ECO:0000256" key="2">
    <source>
        <dbReference type="ARBA" id="ARBA00022771"/>
    </source>
</evidence>